<accession>A0ABN1MDP8</accession>
<gene>
    <name evidence="1" type="ORF">GCM10009117_02940</name>
</gene>
<organism evidence="1 2">
    <name type="scientific">Gangjinia marincola</name>
    <dbReference type="NCBI Taxonomy" id="578463"/>
    <lineage>
        <taxon>Bacteria</taxon>
        <taxon>Pseudomonadati</taxon>
        <taxon>Bacteroidota</taxon>
        <taxon>Flavobacteriia</taxon>
        <taxon>Flavobacteriales</taxon>
        <taxon>Flavobacteriaceae</taxon>
        <taxon>Gangjinia</taxon>
    </lineage>
</organism>
<reference evidence="1 2" key="1">
    <citation type="journal article" date="2019" name="Int. J. Syst. Evol. Microbiol.">
        <title>The Global Catalogue of Microorganisms (GCM) 10K type strain sequencing project: providing services to taxonomists for standard genome sequencing and annotation.</title>
        <authorList>
            <consortium name="The Broad Institute Genomics Platform"/>
            <consortium name="The Broad Institute Genome Sequencing Center for Infectious Disease"/>
            <person name="Wu L."/>
            <person name="Ma J."/>
        </authorList>
    </citation>
    <scope>NUCLEOTIDE SEQUENCE [LARGE SCALE GENOMIC DNA]</scope>
    <source>
        <strain evidence="1 2">JCM 16082</strain>
    </source>
</reference>
<dbReference type="RefSeq" id="WP_343762882.1">
    <property type="nucleotide sequence ID" value="NZ_BAAAFG010000001.1"/>
</dbReference>
<proteinExistence type="predicted"/>
<protein>
    <recommendedName>
        <fullName evidence="3">DUF1572 domain-containing protein</fullName>
    </recommendedName>
</protein>
<evidence type="ECO:0008006" key="3">
    <source>
        <dbReference type="Google" id="ProtNLM"/>
    </source>
</evidence>
<dbReference type="InterPro" id="IPR034660">
    <property type="entry name" value="DinB/YfiT-like"/>
</dbReference>
<dbReference type="EMBL" id="BAAAFG010000001">
    <property type="protein sequence ID" value="GAA0871149.1"/>
    <property type="molecule type" value="Genomic_DNA"/>
</dbReference>
<evidence type="ECO:0000313" key="2">
    <source>
        <dbReference type="Proteomes" id="UP001500507"/>
    </source>
</evidence>
<keyword evidence="2" id="KW-1185">Reference proteome</keyword>
<dbReference type="Gene3D" id="1.20.120.450">
    <property type="entry name" value="dinb family like domain"/>
    <property type="match status" value="1"/>
</dbReference>
<name>A0ABN1MDP8_9FLAO</name>
<evidence type="ECO:0000313" key="1">
    <source>
        <dbReference type="EMBL" id="GAA0871149.1"/>
    </source>
</evidence>
<dbReference type="SUPFAM" id="SSF109854">
    <property type="entry name" value="DinB/YfiT-like putative metalloenzymes"/>
    <property type="match status" value="1"/>
</dbReference>
<comment type="caution">
    <text evidence="1">The sequence shown here is derived from an EMBL/GenBank/DDBJ whole genome shotgun (WGS) entry which is preliminary data.</text>
</comment>
<sequence>METSAQLAHHLKTVFFGGNWTSVNVKDVLYRIDYKVATSTLNGIHSIATLVYHIGYYVTAIRGVLERNELNAKDELSFDCPLIDSEKSWEDLKNSTLLQVEKLSILMAQFPSHRLSEDFIDSKYGSYYRNFLGLIEHTHYHLGQIVLIKKLVQQVGEE</sequence>
<dbReference type="Proteomes" id="UP001500507">
    <property type="component" value="Unassembled WGS sequence"/>
</dbReference>